<evidence type="ECO:0000256" key="7">
    <source>
        <dbReference type="ARBA" id="ARBA00023136"/>
    </source>
</evidence>
<dbReference type="EMBL" id="JANIBC010000012">
    <property type="protein sequence ID" value="MCQ8186094.1"/>
    <property type="molecule type" value="Genomic_DNA"/>
</dbReference>
<evidence type="ECO:0000256" key="2">
    <source>
        <dbReference type="ARBA" id="ARBA00022448"/>
    </source>
</evidence>
<dbReference type="RefSeq" id="WP_256619990.1">
    <property type="nucleotide sequence ID" value="NZ_JANIBC010000012.1"/>
</dbReference>
<evidence type="ECO:0000259" key="10">
    <source>
        <dbReference type="Pfam" id="PF04290"/>
    </source>
</evidence>
<comment type="function">
    <text evidence="9">Part of the tripartite ATP-independent periplasmic (TRAP) transport system.</text>
</comment>
<dbReference type="GO" id="GO:0005886">
    <property type="term" value="C:plasma membrane"/>
    <property type="evidence" value="ECO:0007669"/>
    <property type="project" value="UniProtKB-SubCell"/>
</dbReference>
<feature type="transmembrane region" description="Helical" evidence="9">
    <location>
        <begin position="64"/>
        <end position="85"/>
    </location>
</feature>
<name>A0A9X2LAJ3_9PROT</name>
<evidence type="ECO:0000256" key="3">
    <source>
        <dbReference type="ARBA" id="ARBA00022475"/>
    </source>
</evidence>
<evidence type="ECO:0000313" key="11">
    <source>
        <dbReference type="EMBL" id="MCQ8186094.1"/>
    </source>
</evidence>
<evidence type="ECO:0000256" key="1">
    <source>
        <dbReference type="ARBA" id="ARBA00004429"/>
    </source>
</evidence>
<feature type="domain" description="Tripartite ATP-independent periplasmic transporters DctQ component" evidence="10">
    <location>
        <begin position="1"/>
        <end position="129"/>
    </location>
</feature>
<reference evidence="11" key="1">
    <citation type="submission" date="2022-07" db="EMBL/GenBank/DDBJ databases">
        <title>Parvularcula maris sp. nov., an algicidal bacterium isolated from seawater.</title>
        <authorList>
            <person name="Li F."/>
        </authorList>
    </citation>
    <scope>NUCLEOTIDE SEQUENCE</scope>
    <source>
        <strain evidence="11">BGMRC 0090</strain>
    </source>
</reference>
<organism evidence="11 12">
    <name type="scientific">Parvularcula maris</name>
    <dbReference type="NCBI Taxonomy" id="2965077"/>
    <lineage>
        <taxon>Bacteria</taxon>
        <taxon>Pseudomonadati</taxon>
        <taxon>Pseudomonadota</taxon>
        <taxon>Alphaproteobacteria</taxon>
        <taxon>Parvularculales</taxon>
        <taxon>Parvularculaceae</taxon>
        <taxon>Parvularcula</taxon>
    </lineage>
</organism>
<proteinExistence type="inferred from homology"/>
<sequence length="139" mass="15063">MTLVILWQVIGRYVFGDAPSWSEQLSLYLLLWSVLLASAAGVREGFHIRITAGQDRLPSDARKPLLLLIDALVLCLGVALLVLGADLVRRLWPNTIPTLGLPRGSAFIPMAVSGALIALFAAEKMAGRFVGRNVEASWP</sequence>
<evidence type="ECO:0000256" key="6">
    <source>
        <dbReference type="ARBA" id="ARBA00022989"/>
    </source>
</evidence>
<comment type="caution">
    <text evidence="9">Lacks conserved residue(s) required for the propagation of feature annotation.</text>
</comment>
<dbReference type="Pfam" id="PF04290">
    <property type="entry name" value="DctQ"/>
    <property type="match status" value="1"/>
</dbReference>
<evidence type="ECO:0000256" key="5">
    <source>
        <dbReference type="ARBA" id="ARBA00022692"/>
    </source>
</evidence>
<evidence type="ECO:0000313" key="12">
    <source>
        <dbReference type="Proteomes" id="UP001142610"/>
    </source>
</evidence>
<keyword evidence="4 9" id="KW-0997">Cell inner membrane</keyword>
<feature type="transmembrane region" description="Helical" evidence="9">
    <location>
        <begin position="105"/>
        <end position="122"/>
    </location>
</feature>
<comment type="similarity">
    <text evidence="8 9">Belongs to the TRAP transporter small permease family.</text>
</comment>
<dbReference type="PANTHER" id="PTHR35011:SF11">
    <property type="entry name" value="TRAP TRANSPORTER SMALL PERMEASE PROTEIN"/>
    <property type="match status" value="1"/>
</dbReference>
<dbReference type="GO" id="GO:0015740">
    <property type="term" value="P:C4-dicarboxylate transport"/>
    <property type="evidence" value="ECO:0007669"/>
    <property type="project" value="TreeGrafter"/>
</dbReference>
<dbReference type="GO" id="GO:0022857">
    <property type="term" value="F:transmembrane transporter activity"/>
    <property type="evidence" value="ECO:0007669"/>
    <property type="project" value="UniProtKB-UniRule"/>
</dbReference>
<keyword evidence="5 9" id="KW-0812">Transmembrane</keyword>
<accession>A0A9X2LAJ3</accession>
<keyword evidence="3" id="KW-1003">Cell membrane</keyword>
<keyword evidence="2 9" id="KW-0813">Transport</keyword>
<keyword evidence="6 9" id="KW-1133">Transmembrane helix</keyword>
<feature type="transmembrane region" description="Helical" evidence="9">
    <location>
        <begin position="26"/>
        <end position="43"/>
    </location>
</feature>
<protein>
    <recommendedName>
        <fullName evidence="9">TRAP transporter small permease protein</fullName>
    </recommendedName>
</protein>
<keyword evidence="12" id="KW-1185">Reference proteome</keyword>
<comment type="subcellular location">
    <subcellularLocation>
        <location evidence="1 9">Cell inner membrane</location>
        <topology evidence="1 9">Multi-pass membrane protein</topology>
    </subcellularLocation>
</comment>
<comment type="caution">
    <text evidence="11">The sequence shown here is derived from an EMBL/GenBank/DDBJ whole genome shotgun (WGS) entry which is preliminary data.</text>
</comment>
<evidence type="ECO:0000256" key="8">
    <source>
        <dbReference type="ARBA" id="ARBA00038436"/>
    </source>
</evidence>
<keyword evidence="7 9" id="KW-0472">Membrane</keyword>
<comment type="subunit">
    <text evidence="9">The complex comprises the extracytoplasmic solute receptor protein and the two transmembrane proteins.</text>
</comment>
<evidence type="ECO:0000256" key="9">
    <source>
        <dbReference type="RuleBase" id="RU369079"/>
    </source>
</evidence>
<evidence type="ECO:0000256" key="4">
    <source>
        <dbReference type="ARBA" id="ARBA00022519"/>
    </source>
</evidence>
<dbReference type="Proteomes" id="UP001142610">
    <property type="component" value="Unassembled WGS sequence"/>
</dbReference>
<gene>
    <name evidence="11" type="ORF">NOG11_11915</name>
</gene>
<dbReference type="PANTHER" id="PTHR35011">
    <property type="entry name" value="2,3-DIKETO-L-GULONATE TRAP TRANSPORTER SMALL PERMEASE PROTEIN YIAM"/>
    <property type="match status" value="1"/>
</dbReference>
<dbReference type="AlphaFoldDB" id="A0A9X2LAJ3"/>
<dbReference type="InterPro" id="IPR007387">
    <property type="entry name" value="TRAP_DctQ"/>
</dbReference>
<dbReference type="InterPro" id="IPR055348">
    <property type="entry name" value="DctQ"/>
</dbReference>